<dbReference type="EMBL" id="JALDAX010000003">
    <property type="protein sequence ID" value="MCI3240287.1"/>
    <property type="molecule type" value="Genomic_DNA"/>
</dbReference>
<dbReference type="Pfam" id="PF13524">
    <property type="entry name" value="Glyco_trans_1_2"/>
    <property type="match status" value="1"/>
</dbReference>
<protein>
    <submittedName>
        <fullName evidence="2">Glycosyltransferase</fullName>
    </submittedName>
</protein>
<organism evidence="2 3">
    <name type="scientific">Streptomyces spinosisporus</name>
    <dbReference type="NCBI Taxonomy" id="2927582"/>
    <lineage>
        <taxon>Bacteria</taxon>
        <taxon>Bacillati</taxon>
        <taxon>Actinomycetota</taxon>
        <taxon>Actinomycetes</taxon>
        <taxon>Kitasatosporales</taxon>
        <taxon>Streptomycetaceae</taxon>
        <taxon>Streptomyces</taxon>
    </lineage>
</organism>
<reference evidence="2" key="1">
    <citation type="submission" date="2022-03" db="EMBL/GenBank/DDBJ databases">
        <title>Streptomyces 7R015 and 7R016 isolated from Barleria lupulina in Thailand.</title>
        <authorList>
            <person name="Kanchanasin P."/>
            <person name="Phongsopitanun W."/>
            <person name="Tanasupawat S."/>
        </authorList>
    </citation>
    <scope>NUCLEOTIDE SEQUENCE</scope>
    <source>
        <strain evidence="2">7R016</strain>
    </source>
</reference>
<evidence type="ECO:0000313" key="2">
    <source>
        <dbReference type="EMBL" id="MCI3240287.1"/>
    </source>
</evidence>
<sequence>MRVVVLGAPRPLHLNRWKDCLTEGGTELGWDMLHLPARDIPAEEVVAACRGADLLIWARTHGHNPTGDIPRMLCAIEDNGTATVGLHLDLYWGIRGREPQIGMDPWWSCQWVFTADGGHQAEFLARGVNHRWLPPPLGRRWLGRSKPDRRRFPGRAVFVGSYVPGIHGQHRADLLTWAQRQYSYRFQQYGRSRPVWGADLGTLYASAEVVLGDSAPAARYWSDRMVCTLGRGGLLAHPRTEGMTELGLTDDVMLTYERGDFRGLGERIDALTAARRRELTDAAITLVEERHLWEHRLRDIQREVFGCG</sequence>
<dbReference type="InterPro" id="IPR055259">
    <property type="entry name" value="YkvP/CgeB_Glyco_trans-like"/>
</dbReference>
<dbReference type="Proteomes" id="UP001165270">
    <property type="component" value="Unassembled WGS sequence"/>
</dbReference>
<accession>A0ABS9XDX6</accession>
<dbReference type="RefSeq" id="WP_242709356.1">
    <property type="nucleotide sequence ID" value="NZ_JALDAX010000003.1"/>
</dbReference>
<gene>
    <name evidence="2" type="ORF">MQN93_11185</name>
</gene>
<feature type="domain" description="Spore protein YkvP/CgeB glycosyl transferase-like" evidence="1">
    <location>
        <begin position="173"/>
        <end position="301"/>
    </location>
</feature>
<name>A0ABS9XDX6_9ACTN</name>
<keyword evidence="3" id="KW-1185">Reference proteome</keyword>
<evidence type="ECO:0000259" key="1">
    <source>
        <dbReference type="Pfam" id="PF13524"/>
    </source>
</evidence>
<evidence type="ECO:0000313" key="3">
    <source>
        <dbReference type="Proteomes" id="UP001165270"/>
    </source>
</evidence>
<proteinExistence type="predicted"/>
<comment type="caution">
    <text evidence="2">The sequence shown here is derived from an EMBL/GenBank/DDBJ whole genome shotgun (WGS) entry which is preliminary data.</text>
</comment>